<dbReference type="Proteomes" id="UP000034329">
    <property type="component" value="Unassembled WGS sequence"/>
</dbReference>
<dbReference type="AlphaFoldDB" id="A0A0G1MRK4"/>
<name>A0A0G1MRK4_9BACT</name>
<reference evidence="1 2" key="1">
    <citation type="journal article" date="2015" name="Nature">
        <title>rRNA introns, odd ribosomes, and small enigmatic genomes across a large radiation of phyla.</title>
        <authorList>
            <person name="Brown C.T."/>
            <person name="Hug L.A."/>
            <person name="Thomas B.C."/>
            <person name="Sharon I."/>
            <person name="Castelle C.J."/>
            <person name="Singh A."/>
            <person name="Wilkins M.J."/>
            <person name="Williams K.H."/>
            <person name="Banfield J.F."/>
        </authorList>
    </citation>
    <scope>NUCLEOTIDE SEQUENCE [LARGE SCALE GENOMIC DNA]</scope>
</reference>
<comment type="caution">
    <text evidence="1">The sequence shown here is derived from an EMBL/GenBank/DDBJ whole genome shotgun (WGS) entry which is preliminary data.</text>
</comment>
<evidence type="ECO:0000313" key="1">
    <source>
        <dbReference type="EMBL" id="KKU10757.1"/>
    </source>
</evidence>
<organism evidence="1 2">
    <name type="scientific">Candidatus Woesebacteria bacterium GW2011_GWB1_45_5</name>
    <dbReference type="NCBI Taxonomy" id="1618581"/>
    <lineage>
        <taxon>Bacteria</taxon>
        <taxon>Candidatus Woeseibacteriota</taxon>
    </lineage>
</organism>
<evidence type="ECO:0000313" key="2">
    <source>
        <dbReference type="Proteomes" id="UP000034329"/>
    </source>
</evidence>
<protein>
    <submittedName>
        <fullName evidence="1">Uncharacterized protein</fullName>
    </submittedName>
</protein>
<gene>
    <name evidence="1" type="ORF">UX13_C0004G0004</name>
</gene>
<accession>A0A0G1MRK4</accession>
<sequence>MAELNRPLRNANAVYYRYTNGPRSILFYHIQTGPGIPLPHLISDRNGLNYLEDAICGSKGATGLGKRVRTGRCR</sequence>
<proteinExistence type="predicted"/>
<dbReference type="EMBL" id="LCLA01000004">
    <property type="protein sequence ID" value="KKU10757.1"/>
    <property type="molecule type" value="Genomic_DNA"/>
</dbReference>